<name>X1E7G0_9ZZZZ</name>
<dbReference type="SUPFAM" id="SSF48403">
    <property type="entry name" value="Ankyrin repeat"/>
    <property type="match status" value="1"/>
</dbReference>
<feature type="non-terminal residue" evidence="3">
    <location>
        <position position="155"/>
    </location>
</feature>
<dbReference type="SMART" id="SM00248">
    <property type="entry name" value="ANK"/>
    <property type="match status" value="2"/>
</dbReference>
<dbReference type="PANTHER" id="PTHR24188">
    <property type="entry name" value="ANKYRIN REPEAT PROTEIN"/>
    <property type="match status" value="1"/>
</dbReference>
<keyword evidence="2" id="KW-0040">ANK repeat</keyword>
<gene>
    <name evidence="3" type="ORF">S01H4_60025</name>
</gene>
<dbReference type="EMBL" id="BART01035303">
    <property type="protein sequence ID" value="GAH13109.1"/>
    <property type="molecule type" value="Genomic_DNA"/>
</dbReference>
<keyword evidence="1" id="KW-0677">Repeat</keyword>
<organism evidence="3">
    <name type="scientific">marine sediment metagenome</name>
    <dbReference type="NCBI Taxonomy" id="412755"/>
    <lineage>
        <taxon>unclassified sequences</taxon>
        <taxon>metagenomes</taxon>
        <taxon>ecological metagenomes</taxon>
    </lineage>
</organism>
<dbReference type="InterPro" id="IPR002110">
    <property type="entry name" value="Ankyrin_rpt"/>
</dbReference>
<dbReference type="SUPFAM" id="SSF81383">
    <property type="entry name" value="F-box domain"/>
    <property type="match status" value="1"/>
</dbReference>
<dbReference type="AlphaFoldDB" id="X1E7G0"/>
<dbReference type="PROSITE" id="PS50297">
    <property type="entry name" value="ANK_REP_REGION"/>
    <property type="match status" value="1"/>
</dbReference>
<dbReference type="PROSITE" id="PS50088">
    <property type="entry name" value="ANK_REPEAT"/>
    <property type="match status" value="1"/>
</dbReference>
<evidence type="ECO:0000313" key="3">
    <source>
        <dbReference type="EMBL" id="GAH13109.1"/>
    </source>
</evidence>
<protein>
    <submittedName>
        <fullName evidence="3">Uncharacterized protein</fullName>
    </submittedName>
</protein>
<proteinExistence type="predicted"/>
<dbReference type="InterPro" id="IPR036770">
    <property type="entry name" value="Ankyrin_rpt-contain_sf"/>
</dbReference>
<accession>X1E7G0</accession>
<reference evidence="3" key="1">
    <citation type="journal article" date="2014" name="Front. Microbiol.">
        <title>High frequency of phylogenetically diverse reductive dehalogenase-homologous genes in deep subseafloor sedimentary metagenomes.</title>
        <authorList>
            <person name="Kawai M."/>
            <person name="Futagami T."/>
            <person name="Toyoda A."/>
            <person name="Takaki Y."/>
            <person name="Nishi S."/>
            <person name="Hori S."/>
            <person name="Arai W."/>
            <person name="Tsubouchi T."/>
            <person name="Morono Y."/>
            <person name="Uchiyama I."/>
            <person name="Ito T."/>
            <person name="Fujiyama A."/>
            <person name="Inagaki F."/>
            <person name="Takami H."/>
        </authorList>
    </citation>
    <scope>NUCLEOTIDE SEQUENCE</scope>
    <source>
        <strain evidence="3">Expedition CK06-06</strain>
    </source>
</reference>
<sequence length="155" mass="18254">MNKDTFRIILDLLDEKDLIAATTINKRVANLICNKYFWINKFVNIYGFHITEIDFFKRNNTYWAYYFYILNQLNNEEDKGYDKLLIHSSKNGRLDLVKIALQLGANIHAENDYALRWASDQGRLEVVRFLVDNGANIHAKDDEALRRASLYGHYE</sequence>
<evidence type="ECO:0000256" key="1">
    <source>
        <dbReference type="ARBA" id="ARBA00022737"/>
    </source>
</evidence>
<dbReference type="PANTHER" id="PTHR24188:SF29">
    <property type="entry name" value="GH09064P"/>
    <property type="match status" value="1"/>
</dbReference>
<dbReference type="Pfam" id="PF12796">
    <property type="entry name" value="Ank_2"/>
    <property type="match status" value="1"/>
</dbReference>
<comment type="caution">
    <text evidence="3">The sequence shown here is derived from an EMBL/GenBank/DDBJ whole genome shotgun (WGS) entry which is preliminary data.</text>
</comment>
<dbReference type="Gene3D" id="1.25.40.20">
    <property type="entry name" value="Ankyrin repeat-containing domain"/>
    <property type="match status" value="1"/>
</dbReference>
<dbReference type="InterPro" id="IPR036047">
    <property type="entry name" value="F-box-like_dom_sf"/>
</dbReference>
<evidence type="ECO:0000256" key="2">
    <source>
        <dbReference type="ARBA" id="ARBA00023043"/>
    </source>
</evidence>